<evidence type="ECO:0000313" key="2">
    <source>
        <dbReference type="EMBL" id="CAD2138924.1"/>
    </source>
</evidence>
<feature type="transmembrane region" description="Helical" evidence="1">
    <location>
        <begin position="48"/>
        <end position="69"/>
    </location>
</feature>
<evidence type="ECO:0000313" key="3">
    <source>
        <dbReference type="Proteomes" id="UP000580250"/>
    </source>
</evidence>
<reference evidence="2 3" key="1">
    <citation type="submission" date="2020-08" db="EMBL/GenBank/DDBJ databases">
        <authorList>
            <person name="Koutsovoulos G."/>
            <person name="Danchin GJ E."/>
        </authorList>
    </citation>
    <scope>NUCLEOTIDE SEQUENCE [LARGE SCALE GENOMIC DNA]</scope>
</reference>
<organism evidence="2 3">
    <name type="scientific">Meloidogyne enterolobii</name>
    <name type="common">Root-knot nematode worm</name>
    <name type="synonym">Meloidogyne mayaguensis</name>
    <dbReference type="NCBI Taxonomy" id="390850"/>
    <lineage>
        <taxon>Eukaryota</taxon>
        <taxon>Metazoa</taxon>
        <taxon>Ecdysozoa</taxon>
        <taxon>Nematoda</taxon>
        <taxon>Chromadorea</taxon>
        <taxon>Rhabditida</taxon>
        <taxon>Tylenchina</taxon>
        <taxon>Tylenchomorpha</taxon>
        <taxon>Tylenchoidea</taxon>
        <taxon>Meloidogynidae</taxon>
        <taxon>Meloidogyninae</taxon>
        <taxon>Meloidogyne</taxon>
    </lineage>
</organism>
<keyword evidence="1" id="KW-0812">Transmembrane</keyword>
<dbReference type="Proteomes" id="UP000580250">
    <property type="component" value="Unassembled WGS sequence"/>
</dbReference>
<protein>
    <submittedName>
        <fullName evidence="2">Uncharacterized protein</fullName>
    </submittedName>
</protein>
<accession>A0A6V7TYK3</accession>
<sequence length="145" mass="16292">MVSIKSSTWAILLIQLVISCIAIISSVALVVAQAQSLDLNGLAMGPTLHSIFVCFLSFSLLGSSVLAMFGMLSKKALFLLPIILISIIIFIFHSLLIIQWITSWILLKEKIYDIDLFIIIIGFLLVEFIFILAIYLQIRCYRILQ</sequence>
<dbReference type="AlphaFoldDB" id="A0A6V7TYK3"/>
<dbReference type="EMBL" id="CAJEWN010000022">
    <property type="protein sequence ID" value="CAD2138924.1"/>
    <property type="molecule type" value="Genomic_DNA"/>
</dbReference>
<keyword evidence="1" id="KW-0472">Membrane</keyword>
<evidence type="ECO:0000256" key="1">
    <source>
        <dbReference type="SAM" id="Phobius"/>
    </source>
</evidence>
<comment type="caution">
    <text evidence="2">The sequence shown here is derived from an EMBL/GenBank/DDBJ whole genome shotgun (WGS) entry which is preliminary data.</text>
</comment>
<gene>
    <name evidence="2" type="ORF">MENT_LOCUS5984</name>
</gene>
<proteinExistence type="predicted"/>
<name>A0A6V7TYK3_MELEN</name>
<keyword evidence="1" id="KW-1133">Transmembrane helix</keyword>
<feature type="transmembrane region" description="Helical" evidence="1">
    <location>
        <begin position="114"/>
        <end position="136"/>
    </location>
</feature>
<dbReference type="PROSITE" id="PS51257">
    <property type="entry name" value="PROKAR_LIPOPROTEIN"/>
    <property type="match status" value="1"/>
</dbReference>
<feature type="transmembrane region" description="Helical" evidence="1">
    <location>
        <begin position="76"/>
        <end position="102"/>
    </location>
</feature>